<dbReference type="AlphaFoldDB" id="A0A7M2X011"/>
<dbReference type="KEGG" id="hbs:IPV69_06330"/>
<feature type="compositionally biased region" description="Pro residues" evidence="1">
    <location>
        <begin position="166"/>
        <end position="179"/>
    </location>
</feature>
<keyword evidence="3" id="KW-1185">Reference proteome</keyword>
<dbReference type="Proteomes" id="UP000593765">
    <property type="component" value="Chromosome"/>
</dbReference>
<gene>
    <name evidence="2" type="ORF">IPV69_06330</name>
</gene>
<dbReference type="EMBL" id="CP063458">
    <property type="protein sequence ID" value="QOV90974.1"/>
    <property type="molecule type" value="Genomic_DNA"/>
</dbReference>
<evidence type="ECO:0000313" key="3">
    <source>
        <dbReference type="Proteomes" id="UP000593765"/>
    </source>
</evidence>
<evidence type="ECO:0000313" key="2">
    <source>
        <dbReference type="EMBL" id="QOV90974.1"/>
    </source>
</evidence>
<organism evidence="2 3">
    <name type="scientific">Humisphaera borealis</name>
    <dbReference type="NCBI Taxonomy" id="2807512"/>
    <lineage>
        <taxon>Bacteria</taxon>
        <taxon>Pseudomonadati</taxon>
        <taxon>Planctomycetota</taxon>
        <taxon>Phycisphaerae</taxon>
        <taxon>Tepidisphaerales</taxon>
        <taxon>Tepidisphaeraceae</taxon>
        <taxon>Humisphaera</taxon>
    </lineage>
</organism>
<feature type="region of interest" description="Disordered" evidence="1">
    <location>
        <begin position="159"/>
        <end position="193"/>
    </location>
</feature>
<name>A0A7M2X011_9BACT</name>
<proteinExistence type="predicted"/>
<accession>A0A7M2X011</accession>
<sequence length="193" mass="19969">MNTRRVNLVLRSTAALLVLLAVGVVAGALLLPASPGGGESALLARGKPDTRPTTAVLPSLPEFERVWNRRLRPSFETAVAMPEAAGPVTGVQATVAPAVSGTSVAVVGTIGDSIALIRDAAGNVEARQVGETIAGVGTVVAVRPSEVDLQQNGQRITLRRVAETPEPTPTTPLSMPQPDPIEEPQIGPVVDRQ</sequence>
<reference evidence="2 3" key="1">
    <citation type="submission" date="2020-10" db="EMBL/GenBank/DDBJ databases">
        <title>Wide distribution of Phycisphaera-like planctomycetes from WD2101 soil group in peatlands and genome analysis of the first cultivated representative.</title>
        <authorList>
            <person name="Dedysh S.N."/>
            <person name="Beletsky A.V."/>
            <person name="Ivanova A."/>
            <person name="Kulichevskaya I.S."/>
            <person name="Suzina N.E."/>
            <person name="Philippov D.A."/>
            <person name="Rakitin A.L."/>
            <person name="Mardanov A.V."/>
            <person name="Ravin N.V."/>
        </authorList>
    </citation>
    <scope>NUCLEOTIDE SEQUENCE [LARGE SCALE GENOMIC DNA]</scope>
    <source>
        <strain evidence="2 3">M1803</strain>
    </source>
</reference>
<evidence type="ECO:0000256" key="1">
    <source>
        <dbReference type="SAM" id="MobiDB-lite"/>
    </source>
</evidence>
<dbReference type="RefSeq" id="WP_206294080.1">
    <property type="nucleotide sequence ID" value="NZ_CP063458.1"/>
</dbReference>
<protein>
    <submittedName>
        <fullName evidence="2">Uncharacterized protein</fullName>
    </submittedName>
</protein>